<protein>
    <submittedName>
        <fullName evidence="1">Uncharacterized protein</fullName>
    </submittedName>
</protein>
<name>A0A9D3YGQ1_DREPO</name>
<keyword evidence="2" id="KW-1185">Reference proteome</keyword>
<dbReference type="Proteomes" id="UP000828390">
    <property type="component" value="Unassembled WGS sequence"/>
</dbReference>
<reference evidence="1" key="2">
    <citation type="submission" date="2020-11" db="EMBL/GenBank/DDBJ databases">
        <authorList>
            <person name="McCartney M.A."/>
            <person name="Auch B."/>
            <person name="Kono T."/>
            <person name="Mallez S."/>
            <person name="Becker A."/>
            <person name="Gohl D.M."/>
            <person name="Silverstein K.A.T."/>
            <person name="Koren S."/>
            <person name="Bechman K.B."/>
            <person name="Herman A."/>
            <person name="Abrahante J.E."/>
            <person name="Garbe J."/>
        </authorList>
    </citation>
    <scope>NUCLEOTIDE SEQUENCE</scope>
    <source>
        <strain evidence="1">Duluth1</strain>
        <tissue evidence="1">Whole animal</tissue>
    </source>
</reference>
<dbReference type="AlphaFoldDB" id="A0A9D3YGQ1"/>
<organism evidence="1 2">
    <name type="scientific">Dreissena polymorpha</name>
    <name type="common">Zebra mussel</name>
    <name type="synonym">Mytilus polymorpha</name>
    <dbReference type="NCBI Taxonomy" id="45954"/>
    <lineage>
        <taxon>Eukaryota</taxon>
        <taxon>Metazoa</taxon>
        <taxon>Spiralia</taxon>
        <taxon>Lophotrochozoa</taxon>
        <taxon>Mollusca</taxon>
        <taxon>Bivalvia</taxon>
        <taxon>Autobranchia</taxon>
        <taxon>Heteroconchia</taxon>
        <taxon>Euheterodonta</taxon>
        <taxon>Imparidentia</taxon>
        <taxon>Neoheterodontei</taxon>
        <taxon>Myida</taxon>
        <taxon>Dreissenoidea</taxon>
        <taxon>Dreissenidae</taxon>
        <taxon>Dreissena</taxon>
    </lineage>
</organism>
<comment type="caution">
    <text evidence="1">The sequence shown here is derived from an EMBL/GenBank/DDBJ whole genome shotgun (WGS) entry which is preliminary data.</text>
</comment>
<evidence type="ECO:0000313" key="1">
    <source>
        <dbReference type="EMBL" id="KAH3698042.1"/>
    </source>
</evidence>
<evidence type="ECO:0000313" key="2">
    <source>
        <dbReference type="Proteomes" id="UP000828390"/>
    </source>
</evidence>
<proteinExistence type="predicted"/>
<accession>A0A9D3YGQ1</accession>
<reference evidence="1" key="1">
    <citation type="journal article" date="2019" name="bioRxiv">
        <title>The Genome of the Zebra Mussel, Dreissena polymorpha: A Resource for Invasive Species Research.</title>
        <authorList>
            <person name="McCartney M.A."/>
            <person name="Auch B."/>
            <person name="Kono T."/>
            <person name="Mallez S."/>
            <person name="Zhang Y."/>
            <person name="Obille A."/>
            <person name="Becker A."/>
            <person name="Abrahante J.E."/>
            <person name="Garbe J."/>
            <person name="Badalamenti J.P."/>
            <person name="Herman A."/>
            <person name="Mangelson H."/>
            <person name="Liachko I."/>
            <person name="Sullivan S."/>
            <person name="Sone E.D."/>
            <person name="Koren S."/>
            <person name="Silverstein K.A.T."/>
            <person name="Beckman K.B."/>
            <person name="Gohl D.M."/>
        </authorList>
    </citation>
    <scope>NUCLEOTIDE SEQUENCE</scope>
    <source>
        <strain evidence="1">Duluth1</strain>
        <tissue evidence="1">Whole animal</tissue>
    </source>
</reference>
<gene>
    <name evidence="1" type="ORF">DPMN_085557</name>
</gene>
<sequence>MTRGQTLSSKSDTLCYTLLRFYEGLSRFPTNEGALIKDGHVLLDFITLGKFPRALSRSFTISYDTYTRHPFKLASDPFLCSTAAGSTTPAFLCCQPTTPTGETK</sequence>
<dbReference type="EMBL" id="JAIWYP010000016">
    <property type="protein sequence ID" value="KAH3698042.1"/>
    <property type="molecule type" value="Genomic_DNA"/>
</dbReference>